<evidence type="ECO:0000256" key="4">
    <source>
        <dbReference type="ARBA" id="ARBA00022679"/>
    </source>
</evidence>
<dbReference type="Pfam" id="PF04101">
    <property type="entry name" value="Glyco_tran_28_C"/>
    <property type="match status" value="1"/>
</dbReference>
<dbReference type="InterPro" id="IPR004276">
    <property type="entry name" value="GlycoTrans_28_N"/>
</dbReference>
<feature type="binding site" evidence="10">
    <location>
        <position position="123"/>
    </location>
    <ligand>
        <name>UDP-N-acetyl-alpha-D-glucosamine</name>
        <dbReference type="ChEBI" id="CHEBI:57705"/>
    </ligand>
</feature>
<dbReference type="GO" id="GO:0050511">
    <property type="term" value="F:undecaprenyldiphospho-muramoylpentapeptide beta-N-acetylglucosaminyltransferase activity"/>
    <property type="evidence" value="ECO:0007669"/>
    <property type="project" value="UniProtKB-UniRule"/>
</dbReference>
<gene>
    <name evidence="10" type="primary">murG</name>
    <name evidence="13" type="ORF">RZN69_10680</name>
</gene>
<comment type="catalytic activity">
    <reaction evidence="10">
        <text>di-trans,octa-cis-undecaprenyl diphospho-N-acetyl-alpha-D-muramoyl-L-alanyl-D-glutamyl-meso-2,6-diaminopimeloyl-D-alanyl-D-alanine + UDP-N-acetyl-alpha-D-glucosamine = di-trans,octa-cis-undecaprenyl diphospho-[N-acetyl-alpha-D-glucosaminyl-(1-&gt;4)]-N-acetyl-alpha-D-muramoyl-L-alanyl-D-glutamyl-meso-2,6-diaminopimeloyl-D-alanyl-D-alanine + UDP + H(+)</text>
        <dbReference type="Rhea" id="RHEA:31227"/>
        <dbReference type="ChEBI" id="CHEBI:15378"/>
        <dbReference type="ChEBI" id="CHEBI:57705"/>
        <dbReference type="ChEBI" id="CHEBI:58223"/>
        <dbReference type="ChEBI" id="CHEBI:61387"/>
        <dbReference type="ChEBI" id="CHEBI:61388"/>
        <dbReference type="EC" id="2.4.1.227"/>
    </reaction>
</comment>
<dbReference type="KEGG" id="puo:RZN69_10680"/>
<keyword evidence="9 10" id="KW-0961">Cell wall biogenesis/degradation</keyword>
<feature type="binding site" evidence="10">
    <location>
        <position position="194"/>
    </location>
    <ligand>
        <name>UDP-N-acetyl-alpha-D-glucosamine</name>
        <dbReference type="ChEBI" id="CHEBI:57705"/>
    </ligand>
</feature>
<feature type="binding site" evidence="10">
    <location>
        <position position="164"/>
    </location>
    <ligand>
        <name>UDP-N-acetyl-alpha-D-glucosamine</name>
        <dbReference type="ChEBI" id="CHEBI:57705"/>
    </ligand>
</feature>
<evidence type="ECO:0000256" key="3">
    <source>
        <dbReference type="ARBA" id="ARBA00022676"/>
    </source>
</evidence>
<evidence type="ECO:0000256" key="6">
    <source>
        <dbReference type="ARBA" id="ARBA00022984"/>
    </source>
</evidence>
<sequence length="367" mass="40124">MSGFVISCGGTGGHLSPGIALAESLNAAGHESHLLISRKDVDSRLVSGYPQLDFIRSPGSGFSWKPIQFIKFNVQQLRALVFAVRLLSEKKPDAVIGFGGFLTVGVVFAGFVKGCPVILHEANRKPGRAIRLMSGFARRIYLPSGVSLRSLPPKTVRHLGYPVRKEIRPLSRDEARKRLGIDITGKLLLVLGGSQGALALNRWVKENFEKLADQGISVLCVTGLMKESRGQLERVSQDGHTAKAYFMPFTNQMAEVLSSADLVVSRAGAGSIAEFMRCRLPSILVPYPHATDNHQSANAQFVEQQGGAVVVAQEKLPQLIDEVTETIFNDFLLNELRSNLQRMDRDNSADYIVSDLESILAEAKEVE</sequence>
<dbReference type="HAMAP" id="MF_00033">
    <property type="entry name" value="MurG"/>
    <property type="match status" value="1"/>
</dbReference>
<dbReference type="Gene3D" id="3.40.50.2000">
    <property type="entry name" value="Glycogen Phosphorylase B"/>
    <property type="match status" value="2"/>
</dbReference>
<dbReference type="InterPro" id="IPR007235">
    <property type="entry name" value="Glyco_trans_28_C"/>
</dbReference>
<evidence type="ECO:0000256" key="7">
    <source>
        <dbReference type="ARBA" id="ARBA00023136"/>
    </source>
</evidence>
<dbReference type="EMBL" id="CP136920">
    <property type="protein sequence ID" value="WOO43553.1"/>
    <property type="molecule type" value="Genomic_DNA"/>
</dbReference>
<dbReference type="GO" id="GO:0009252">
    <property type="term" value="P:peptidoglycan biosynthetic process"/>
    <property type="evidence" value="ECO:0007669"/>
    <property type="project" value="UniProtKB-UniRule"/>
</dbReference>
<comment type="subcellular location">
    <subcellularLocation>
        <location evidence="10">Cell membrane</location>
        <topology evidence="10">Peripheral membrane protein</topology>
        <orientation evidence="10">Cytoplasmic side</orientation>
    </subcellularLocation>
</comment>
<evidence type="ECO:0000256" key="9">
    <source>
        <dbReference type="ARBA" id="ARBA00023316"/>
    </source>
</evidence>
<keyword evidence="2 10" id="KW-0132">Cell division</keyword>
<dbReference type="Proteomes" id="UP001304300">
    <property type="component" value="Chromosome"/>
</dbReference>
<evidence type="ECO:0000313" key="13">
    <source>
        <dbReference type="EMBL" id="WOO43553.1"/>
    </source>
</evidence>
<dbReference type="PANTHER" id="PTHR21015">
    <property type="entry name" value="UDP-N-ACETYLGLUCOSAMINE--N-ACETYLMURAMYL-(PENTAPEPTIDE) PYROPHOSPHORYL-UNDECAPRENOL N-ACETYLGLUCOSAMINE TRANSFERASE 1"/>
    <property type="match status" value="1"/>
</dbReference>
<comment type="caution">
    <text evidence="10">Lacks conserved residue(s) required for the propagation of feature annotation.</text>
</comment>
<keyword evidence="7 10" id="KW-0472">Membrane</keyword>
<dbReference type="CDD" id="cd03785">
    <property type="entry name" value="GT28_MurG"/>
    <property type="match status" value="1"/>
</dbReference>
<dbReference type="GO" id="GO:0071555">
    <property type="term" value="P:cell wall organization"/>
    <property type="evidence" value="ECO:0007669"/>
    <property type="project" value="UniProtKB-KW"/>
</dbReference>
<feature type="domain" description="Glycosyltransferase family 28 N-terminal" evidence="11">
    <location>
        <begin position="4"/>
        <end position="141"/>
    </location>
</feature>
<dbReference type="Pfam" id="PF03033">
    <property type="entry name" value="Glyco_transf_28"/>
    <property type="match status" value="1"/>
</dbReference>
<evidence type="ECO:0000259" key="11">
    <source>
        <dbReference type="Pfam" id="PF03033"/>
    </source>
</evidence>
<dbReference type="PANTHER" id="PTHR21015:SF22">
    <property type="entry name" value="GLYCOSYLTRANSFERASE"/>
    <property type="match status" value="1"/>
</dbReference>
<keyword evidence="6 10" id="KW-0573">Peptidoglycan synthesis</keyword>
<keyword evidence="1 10" id="KW-1003">Cell membrane</keyword>
<dbReference type="GO" id="GO:0008360">
    <property type="term" value="P:regulation of cell shape"/>
    <property type="evidence" value="ECO:0007669"/>
    <property type="project" value="UniProtKB-KW"/>
</dbReference>
<evidence type="ECO:0000259" key="12">
    <source>
        <dbReference type="Pfam" id="PF04101"/>
    </source>
</evidence>
<dbReference type="EC" id="2.4.1.227" evidence="10"/>
<feature type="binding site" evidence="10">
    <location>
        <begin position="11"/>
        <end position="13"/>
    </location>
    <ligand>
        <name>UDP-N-acetyl-alpha-D-glucosamine</name>
        <dbReference type="ChEBI" id="CHEBI:57705"/>
    </ligand>
</feature>
<dbReference type="InterPro" id="IPR006009">
    <property type="entry name" value="GlcNAc_MurG"/>
</dbReference>
<evidence type="ECO:0000256" key="5">
    <source>
        <dbReference type="ARBA" id="ARBA00022960"/>
    </source>
</evidence>
<dbReference type="SUPFAM" id="SSF53756">
    <property type="entry name" value="UDP-Glycosyltransferase/glycogen phosphorylase"/>
    <property type="match status" value="1"/>
</dbReference>
<accession>A0AAQ3QTC1</accession>
<dbReference type="GO" id="GO:0005975">
    <property type="term" value="P:carbohydrate metabolic process"/>
    <property type="evidence" value="ECO:0007669"/>
    <property type="project" value="InterPro"/>
</dbReference>
<protein>
    <recommendedName>
        <fullName evidence="10">UDP-N-acetylglucosamine--N-acetylmuramyl-(pentapeptide) pyrophosphoryl-undecaprenol N-acetylglucosamine transferase</fullName>
        <ecNumber evidence="10">2.4.1.227</ecNumber>
    </recommendedName>
    <alternativeName>
        <fullName evidence="10">Undecaprenyl-PP-MurNAc-pentapeptide-UDPGlcNAc GlcNAc transferase</fullName>
    </alternativeName>
</protein>
<proteinExistence type="inferred from homology"/>
<organism evidence="13 14">
    <name type="scientific">Rubellicoccus peritrichatus</name>
    <dbReference type="NCBI Taxonomy" id="3080537"/>
    <lineage>
        <taxon>Bacteria</taxon>
        <taxon>Pseudomonadati</taxon>
        <taxon>Verrucomicrobiota</taxon>
        <taxon>Opitutia</taxon>
        <taxon>Puniceicoccales</taxon>
        <taxon>Cerasicoccaceae</taxon>
        <taxon>Rubellicoccus</taxon>
    </lineage>
</organism>
<feature type="domain" description="Glycosyl transferase family 28 C-terminal" evidence="12">
    <location>
        <begin position="188"/>
        <end position="330"/>
    </location>
</feature>
<keyword evidence="8 10" id="KW-0131">Cell cycle</keyword>
<evidence type="ECO:0000313" key="14">
    <source>
        <dbReference type="Proteomes" id="UP001304300"/>
    </source>
</evidence>
<name>A0AAQ3QTC1_9BACT</name>
<evidence type="ECO:0000256" key="10">
    <source>
        <dbReference type="HAMAP-Rule" id="MF_00033"/>
    </source>
</evidence>
<evidence type="ECO:0000256" key="8">
    <source>
        <dbReference type="ARBA" id="ARBA00023306"/>
    </source>
</evidence>
<keyword evidence="5 10" id="KW-0133">Cell shape</keyword>
<comment type="function">
    <text evidence="10">Cell wall formation. Catalyzes the transfer of a GlcNAc subunit on undecaprenyl-pyrophosphoryl-MurNAc-pentapeptide (lipid intermediate I) to form undecaprenyl-pyrophosphoryl-MurNAc-(pentapeptide)GlcNAc (lipid intermediate II).</text>
</comment>
<keyword evidence="3 10" id="KW-0328">Glycosyltransferase</keyword>
<keyword evidence="14" id="KW-1185">Reference proteome</keyword>
<comment type="similarity">
    <text evidence="10">Belongs to the glycosyltransferase 28 family. MurG subfamily.</text>
</comment>
<feature type="binding site" evidence="10">
    <location>
        <position position="295"/>
    </location>
    <ligand>
        <name>UDP-N-acetyl-alpha-D-glucosamine</name>
        <dbReference type="ChEBI" id="CHEBI:57705"/>
    </ligand>
</feature>
<keyword evidence="4 10" id="KW-0808">Transferase</keyword>
<comment type="pathway">
    <text evidence="10">Cell wall biogenesis; peptidoglycan biosynthesis.</text>
</comment>
<evidence type="ECO:0000256" key="1">
    <source>
        <dbReference type="ARBA" id="ARBA00022475"/>
    </source>
</evidence>
<dbReference type="GO" id="GO:0005886">
    <property type="term" value="C:plasma membrane"/>
    <property type="evidence" value="ECO:0007669"/>
    <property type="project" value="UniProtKB-SubCell"/>
</dbReference>
<reference evidence="13 14" key="1">
    <citation type="submission" date="2023-10" db="EMBL/GenBank/DDBJ databases">
        <title>Rubellicoccus peritrichatus gen. nov., sp. nov., isolated from an algae of coral reef tank.</title>
        <authorList>
            <person name="Luo J."/>
        </authorList>
    </citation>
    <scope>NUCLEOTIDE SEQUENCE [LARGE SCALE GENOMIC DNA]</scope>
    <source>
        <strain evidence="13 14">CR14</strain>
    </source>
</reference>
<dbReference type="GO" id="GO:0051301">
    <property type="term" value="P:cell division"/>
    <property type="evidence" value="ECO:0007669"/>
    <property type="project" value="UniProtKB-KW"/>
</dbReference>
<dbReference type="RefSeq" id="WP_317836112.1">
    <property type="nucleotide sequence ID" value="NZ_CP136920.1"/>
</dbReference>
<evidence type="ECO:0000256" key="2">
    <source>
        <dbReference type="ARBA" id="ARBA00022618"/>
    </source>
</evidence>
<dbReference type="AlphaFoldDB" id="A0AAQ3QTC1"/>